<evidence type="ECO:0000256" key="1">
    <source>
        <dbReference type="ARBA" id="ARBA00006739"/>
    </source>
</evidence>
<reference evidence="5" key="1">
    <citation type="submission" date="2023-07" db="EMBL/GenBank/DDBJ databases">
        <title>Complete genome sequence of Bacillus cereus SRCM126073 isolated from soil.</title>
        <authorList>
            <person name="Yang H.-G."/>
            <person name="Ryu M.-S."/>
            <person name="Ha G.-S."/>
            <person name="Yang H.-J."/>
            <person name="Jeong D.-Y."/>
        </authorList>
    </citation>
    <scope>NUCLEOTIDE SEQUENCE</scope>
    <source>
        <strain evidence="5">SRCM126073</strain>
    </source>
</reference>
<dbReference type="GO" id="GO:0016757">
    <property type="term" value="F:glycosyltransferase activity"/>
    <property type="evidence" value="ECO:0007669"/>
    <property type="project" value="UniProtKB-KW"/>
</dbReference>
<feature type="domain" description="Glycosyltransferase 2-like" evidence="4">
    <location>
        <begin position="4"/>
        <end position="164"/>
    </location>
</feature>
<dbReference type="InterPro" id="IPR029044">
    <property type="entry name" value="Nucleotide-diphossugar_trans"/>
</dbReference>
<dbReference type="EMBL" id="JAUIQW010000001">
    <property type="protein sequence ID" value="MDN4876731.1"/>
    <property type="molecule type" value="Genomic_DNA"/>
</dbReference>
<dbReference type="CDD" id="cd04195">
    <property type="entry name" value="GT2_AmsE_like"/>
    <property type="match status" value="1"/>
</dbReference>
<evidence type="ECO:0000256" key="3">
    <source>
        <dbReference type="ARBA" id="ARBA00022679"/>
    </source>
</evidence>
<proteinExistence type="inferred from homology"/>
<comment type="caution">
    <text evidence="5">The sequence shown here is derived from an EMBL/GenBank/DDBJ whole genome shotgun (WGS) entry which is preliminary data.</text>
</comment>
<keyword evidence="3 5" id="KW-0808">Transferase</keyword>
<comment type="similarity">
    <text evidence="1">Belongs to the glycosyltransferase 2 family.</text>
</comment>
<dbReference type="AlphaFoldDB" id="A0AAW7NM50"/>
<dbReference type="SUPFAM" id="SSF53448">
    <property type="entry name" value="Nucleotide-diphospho-sugar transferases"/>
    <property type="match status" value="1"/>
</dbReference>
<gene>
    <name evidence="5" type="ORF">QYM23_28430</name>
</gene>
<name>A0AAW7NM50_BACCE</name>
<accession>A0AAW7NM50</accession>
<dbReference type="PANTHER" id="PTHR43685">
    <property type="entry name" value="GLYCOSYLTRANSFERASE"/>
    <property type="match status" value="1"/>
</dbReference>
<dbReference type="Pfam" id="PF00535">
    <property type="entry name" value="Glycos_transf_2"/>
    <property type="match status" value="1"/>
</dbReference>
<organism evidence="5 6">
    <name type="scientific">Bacillus cereus</name>
    <dbReference type="NCBI Taxonomy" id="1396"/>
    <lineage>
        <taxon>Bacteria</taxon>
        <taxon>Bacillati</taxon>
        <taxon>Bacillota</taxon>
        <taxon>Bacilli</taxon>
        <taxon>Bacillales</taxon>
        <taxon>Bacillaceae</taxon>
        <taxon>Bacillus</taxon>
        <taxon>Bacillus cereus group</taxon>
    </lineage>
</organism>
<evidence type="ECO:0000259" key="4">
    <source>
        <dbReference type="Pfam" id="PF00535"/>
    </source>
</evidence>
<evidence type="ECO:0000313" key="5">
    <source>
        <dbReference type="EMBL" id="MDN4876731.1"/>
    </source>
</evidence>
<evidence type="ECO:0000313" key="6">
    <source>
        <dbReference type="Proteomes" id="UP001175137"/>
    </source>
</evidence>
<sequence>MQYSVLMSVYQKEVPEYLAICLESLINQTIVPDEIVIVKDGKLTRELDNIILKYQELKPNLFKIVELEVNQGLGKALGIGLNSCSHEIVARMDSDDICVPTRFEKQLNFLCENPDISIVGTWISEFEKDAKEIVSVRKVPTSHEEIFKAAKKRNPLNHMSVMFRKEAVINSGGYRHFLWNEDYYLWVRMLKSGYRFANIEESLVLVRAGVSLFERRGGIQYLIKELELQKEFVEMQFITRSEFVVNLFIRSIFRILPNRIRGMMYKYLLREKEVNL</sequence>
<dbReference type="EC" id="2.4.-.-" evidence="5"/>
<evidence type="ECO:0000256" key="2">
    <source>
        <dbReference type="ARBA" id="ARBA00022676"/>
    </source>
</evidence>
<dbReference type="InterPro" id="IPR001173">
    <property type="entry name" value="Glyco_trans_2-like"/>
</dbReference>
<dbReference type="Gene3D" id="3.90.550.10">
    <property type="entry name" value="Spore Coat Polysaccharide Biosynthesis Protein SpsA, Chain A"/>
    <property type="match status" value="1"/>
</dbReference>
<dbReference type="RefSeq" id="WP_152121711.1">
    <property type="nucleotide sequence ID" value="NZ_CP090421.1"/>
</dbReference>
<dbReference type="Proteomes" id="UP001175137">
    <property type="component" value="Unassembled WGS sequence"/>
</dbReference>
<dbReference type="PANTHER" id="PTHR43685:SF5">
    <property type="entry name" value="GLYCOSYLTRANSFERASE EPSE-RELATED"/>
    <property type="match status" value="1"/>
</dbReference>
<protein>
    <submittedName>
        <fullName evidence="5">Glycosyltransferase</fullName>
        <ecNumber evidence="5">2.4.-.-</ecNumber>
    </submittedName>
</protein>
<keyword evidence="2 5" id="KW-0328">Glycosyltransferase</keyword>
<dbReference type="InterPro" id="IPR050834">
    <property type="entry name" value="Glycosyltransf_2"/>
</dbReference>